<name>A0ABN2N7V2_9MICO</name>
<organism evidence="1 2">
    <name type="scientific">Myceligenerans crystallogenes</name>
    <dbReference type="NCBI Taxonomy" id="316335"/>
    <lineage>
        <taxon>Bacteria</taxon>
        <taxon>Bacillati</taxon>
        <taxon>Actinomycetota</taxon>
        <taxon>Actinomycetes</taxon>
        <taxon>Micrococcales</taxon>
        <taxon>Promicromonosporaceae</taxon>
        <taxon>Myceligenerans</taxon>
    </lineage>
</organism>
<evidence type="ECO:0000313" key="1">
    <source>
        <dbReference type="EMBL" id="GAA1856739.1"/>
    </source>
</evidence>
<evidence type="ECO:0008006" key="3">
    <source>
        <dbReference type="Google" id="ProtNLM"/>
    </source>
</evidence>
<proteinExistence type="predicted"/>
<dbReference type="Proteomes" id="UP001501094">
    <property type="component" value="Unassembled WGS sequence"/>
</dbReference>
<evidence type="ECO:0000313" key="2">
    <source>
        <dbReference type="Proteomes" id="UP001501094"/>
    </source>
</evidence>
<keyword evidence="2" id="KW-1185">Reference proteome</keyword>
<accession>A0ABN2N7V2</accession>
<comment type="caution">
    <text evidence="1">The sequence shown here is derived from an EMBL/GenBank/DDBJ whole genome shotgun (WGS) entry which is preliminary data.</text>
</comment>
<reference evidence="1 2" key="1">
    <citation type="journal article" date="2019" name="Int. J. Syst. Evol. Microbiol.">
        <title>The Global Catalogue of Microorganisms (GCM) 10K type strain sequencing project: providing services to taxonomists for standard genome sequencing and annotation.</title>
        <authorList>
            <consortium name="The Broad Institute Genomics Platform"/>
            <consortium name="The Broad Institute Genome Sequencing Center for Infectious Disease"/>
            <person name="Wu L."/>
            <person name="Ma J."/>
        </authorList>
    </citation>
    <scope>NUCLEOTIDE SEQUENCE [LARGE SCALE GENOMIC DNA]</scope>
    <source>
        <strain evidence="1 2">JCM 14326</strain>
    </source>
</reference>
<dbReference type="EMBL" id="BAAANL010000002">
    <property type="protein sequence ID" value="GAA1856739.1"/>
    <property type="molecule type" value="Genomic_DNA"/>
</dbReference>
<sequence length="237" mass="25330">MSTSLDEYNEATHDALHRAWSGWGTVDEHVIAHLISPEFLGGPRWPSTRQAHVVVRRDGELLVASDGLADPMEWEDGGDPPVTNGFGVEVYAMSGDEFEDTSVEAIPRTWLGMLLMGVSSTVAQNGPTFARMLQAEGTITVAFGADALPAAAHERYVDGDGLAVVLLGATGKEIPDTVDGPLSPIRLVNAKLLTAAEGAFCVQDGRGSRESREELVRRFHDQGAPLHSSLTRDSVVG</sequence>
<gene>
    <name evidence="1" type="ORF">GCM10009751_12500</name>
</gene>
<protein>
    <recommendedName>
        <fullName evidence="3">Suppressor of fused protein (SUFU)</fullName>
    </recommendedName>
</protein>
<dbReference type="RefSeq" id="WP_344100673.1">
    <property type="nucleotide sequence ID" value="NZ_BAAANL010000002.1"/>
</dbReference>